<dbReference type="PANTHER" id="PTHR11926:SF774">
    <property type="entry name" value="UDP-GLYCOSYLTRANSFERASE 85A1-RELATED"/>
    <property type="match status" value="1"/>
</dbReference>
<dbReference type="OMA" id="RVTCVIT"/>
<organism evidence="6">
    <name type="scientific">Selaginella moellendorffii</name>
    <name type="common">Spikemoss</name>
    <dbReference type="NCBI Taxonomy" id="88036"/>
    <lineage>
        <taxon>Eukaryota</taxon>
        <taxon>Viridiplantae</taxon>
        <taxon>Streptophyta</taxon>
        <taxon>Embryophyta</taxon>
        <taxon>Tracheophyta</taxon>
        <taxon>Lycopodiopsida</taxon>
        <taxon>Selaginellales</taxon>
        <taxon>Selaginellaceae</taxon>
        <taxon>Selaginella</taxon>
    </lineage>
</organism>
<dbReference type="KEGG" id="smo:SELMODRAFT_12792"/>
<dbReference type="AlphaFoldDB" id="D8SGT7"/>
<dbReference type="GO" id="GO:0035251">
    <property type="term" value="F:UDP-glucosyltransferase activity"/>
    <property type="evidence" value="ECO:0000318"/>
    <property type="project" value="GO_Central"/>
</dbReference>
<dbReference type="InterPro" id="IPR002213">
    <property type="entry name" value="UDP_glucos_trans"/>
</dbReference>
<protein>
    <submittedName>
        <fullName evidence="5">Uncharacterized protein</fullName>
    </submittedName>
</protein>
<dbReference type="PROSITE" id="PS00375">
    <property type="entry name" value="UDPGT"/>
    <property type="match status" value="1"/>
</dbReference>
<dbReference type="InterPro" id="IPR035595">
    <property type="entry name" value="UDP_glycos_trans_CS"/>
</dbReference>
<dbReference type="EMBL" id="GL377619">
    <property type="protein sequence ID" value="EFJ16259.1"/>
    <property type="molecule type" value="Genomic_DNA"/>
</dbReference>
<evidence type="ECO:0000256" key="3">
    <source>
        <dbReference type="RuleBase" id="RU003718"/>
    </source>
</evidence>
<evidence type="ECO:0000256" key="1">
    <source>
        <dbReference type="ARBA" id="ARBA00009995"/>
    </source>
</evidence>
<evidence type="ECO:0000256" key="4">
    <source>
        <dbReference type="SAM" id="MobiDB-lite"/>
    </source>
</evidence>
<sequence>VSALWRHRRVTCVITDVLVGWGGEVARDLGVPWVAFWTSTMTELAVYKCDQRYVNSKPFLCDLRNGLLDLEATVKVPGLPDLKALDYTTLHHATDPNFRGKVLVETFVEAVRYSTQADRVLANSSHALEGNAVRALELCGINIVPVGPLHLNISTGGDPDDPNQVIPWLDKQEPRSVLYIAFGTVAPVPAAQFEQIALALESTKNIAFLWVVRPEQLKLVPKEFGCTARYAFKSGDTVNGTVYRGLLTDWAPQVAVLGHRAVGGFLTHCGWNSILESITVGVPVISMPRMADQCLTRKILDEEWGVSVRLGNTVTDAVSKTDLEAAIEELMFERRDELGKKASDLGELARQGMEEGGSSRSGIDSLVKDL</sequence>
<keyword evidence="6" id="KW-1185">Reference proteome</keyword>
<dbReference type="SUPFAM" id="SSF53756">
    <property type="entry name" value="UDP-Glycosyltransferase/glycogen phosphorylase"/>
    <property type="match status" value="1"/>
</dbReference>
<dbReference type="Gramene" id="EFJ16259">
    <property type="protein sequence ID" value="EFJ16259"/>
    <property type="gene ID" value="SELMODRAFT_12792"/>
</dbReference>
<dbReference type="Gene3D" id="3.40.50.2000">
    <property type="entry name" value="Glycogen Phosphorylase B"/>
    <property type="match status" value="2"/>
</dbReference>
<reference evidence="5 6" key="1">
    <citation type="journal article" date="2011" name="Science">
        <title>The Selaginella genome identifies genetic changes associated with the evolution of vascular plants.</title>
        <authorList>
            <person name="Banks J.A."/>
            <person name="Nishiyama T."/>
            <person name="Hasebe M."/>
            <person name="Bowman J.L."/>
            <person name="Gribskov M."/>
            <person name="dePamphilis C."/>
            <person name="Albert V.A."/>
            <person name="Aono N."/>
            <person name="Aoyama T."/>
            <person name="Ambrose B.A."/>
            <person name="Ashton N.W."/>
            <person name="Axtell M.J."/>
            <person name="Barker E."/>
            <person name="Barker M.S."/>
            <person name="Bennetzen J.L."/>
            <person name="Bonawitz N.D."/>
            <person name="Chapple C."/>
            <person name="Cheng C."/>
            <person name="Correa L.G."/>
            <person name="Dacre M."/>
            <person name="DeBarry J."/>
            <person name="Dreyer I."/>
            <person name="Elias M."/>
            <person name="Engstrom E.M."/>
            <person name="Estelle M."/>
            <person name="Feng L."/>
            <person name="Finet C."/>
            <person name="Floyd S.K."/>
            <person name="Frommer W.B."/>
            <person name="Fujita T."/>
            <person name="Gramzow L."/>
            <person name="Gutensohn M."/>
            <person name="Harholt J."/>
            <person name="Hattori M."/>
            <person name="Heyl A."/>
            <person name="Hirai T."/>
            <person name="Hiwatashi Y."/>
            <person name="Ishikawa M."/>
            <person name="Iwata M."/>
            <person name="Karol K.G."/>
            <person name="Koehler B."/>
            <person name="Kolukisaoglu U."/>
            <person name="Kubo M."/>
            <person name="Kurata T."/>
            <person name="Lalonde S."/>
            <person name="Li K."/>
            <person name="Li Y."/>
            <person name="Litt A."/>
            <person name="Lyons E."/>
            <person name="Manning G."/>
            <person name="Maruyama T."/>
            <person name="Michael T.P."/>
            <person name="Mikami K."/>
            <person name="Miyazaki S."/>
            <person name="Morinaga S."/>
            <person name="Murata T."/>
            <person name="Mueller-Roeber B."/>
            <person name="Nelson D.R."/>
            <person name="Obara M."/>
            <person name="Oguri Y."/>
            <person name="Olmstead R.G."/>
            <person name="Onodera N."/>
            <person name="Petersen B.L."/>
            <person name="Pils B."/>
            <person name="Prigge M."/>
            <person name="Rensing S.A."/>
            <person name="Riano-Pachon D.M."/>
            <person name="Roberts A.W."/>
            <person name="Sato Y."/>
            <person name="Scheller H.V."/>
            <person name="Schulz B."/>
            <person name="Schulz C."/>
            <person name="Shakirov E.V."/>
            <person name="Shibagaki N."/>
            <person name="Shinohara N."/>
            <person name="Shippen D.E."/>
            <person name="Soerensen I."/>
            <person name="Sotooka R."/>
            <person name="Sugimoto N."/>
            <person name="Sugita M."/>
            <person name="Sumikawa N."/>
            <person name="Tanurdzic M."/>
            <person name="Theissen G."/>
            <person name="Ulvskov P."/>
            <person name="Wakazuki S."/>
            <person name="Weng J.K."/>
            <person name="Willats W.W."/>
            <person name="Wipf D."/>
            <person name="Wolf P.G."/>
            <person name="Yang L."/>
            <person name="Zimmer A.D."/>
            <person name="Zhu Q."/>
            <person name="Mitros T."/>
            <person name="Hellsten U."/>
            <person name="Loque D."/>
            <person name="Otillar R."/>
            <person name="Salamov A."/>
            <person name="Schmutz J."/>
            <person name="Shapiro H."/>
            <person name="Lindquist E."/>
            <person name="Lucas S."/>
            <person name="Rokhsar D."/>
            <person name="Grigoriev I.V."/>
        </authorList>
    </citation>
    <scope>NUCLEOTIDE SEQUENCE [LARGE SCALE GENOMIC DNA]</scope>
</reference>
<gene>
    <name evidence="5" type="ORF">SELMODRAFT_12792</name>
</gene>
<dbReference type="HOGENOM" id="CLU_001724_0_1_1"/>
<feature type="region of interest" description="Disordered" evidence="4">
    <location>
        <begin position="343"/>
        <end position="370"/>
    </location>
</feature>
<proteinExistence type="inferred from homology"/>
<dbReference type="PANTHER" id="PTHR11926">
    <property type="entry name" value="GLUCOSYL/GLUCURONOSYL TRANSFERASES"/>
    <property type="match status" value="1"/>
</dbReference>
<evidence type="ECO:0000313" key="6">
    <source>
        <dbReference type="Proteomes" id="UP000001514"/>
    </source>
</evidence>
<dbReference type="InParanoid" id="D8SGT7"/>
<dbReference type="Pfam" id="PF00201">
    <property type="entry name" value="UDPGT"/>
    <property type="match status" value="1"/>
</dbReference>
<dbReference type="CDD" id="cd03784">
    <property type="entry name" value="GT1_Gtf-like"/>
    <property type="match status" value="1"/>
</dbReference>
<name>D8SGT7_SELML</name>
<evidence type="ECO:0000313" key="5">
    <source>
        <dbReference type="EMBL" id="EFJ16259.1"/>
    </source>
</evidence>
<accession>D8SGT7</accession>
<evidence type="ECO:0000256" key="2">
    <source>
        <dbReference type="ARBA" id="ARBA00022679"/>
    </source>
</evidence>
<dbReference type="FunFam" id="3.40.50.2000:FF:000056">
    <property type="entry name" value="Glycosyltransferase"/>
    <property type="match status" value="1"/>
</dbReference>
<dbReference type="Proteomes" id="UP000001514">
    <property type="component" value="Unassembled WGS sequence"/>
</dbReference>
<keyword evidence="3" id="KW-0328">Glycosyltransferase</keyword>
<comment type="similarity">
    <text evidence="1 3">Belongs to the UDP-glycosyltransferase family.</text>
</comment>
<feature type="non-terminal residue" evidence="5">
    <location>
        <position position="1"/>
    </location>
</feature>
<dbReference type="eggNOG" id="KOG1192">
    <property type="taxonomic scope" value="Eukaryota"/>
</dbReference>
<keyword evidence="2 3" id="KW-0808">Transferase</keyword>
<feature type="non-terminal residue" evidence="5">
    <location>
        <position position="370"/>
    </location>
</feature>